<feature type="domain" description="HTH cro/C1-type" evidence="5">
    <location>
        <begin position="28"/>
        <end position="82"/>
    </location>
</feature>
<dbReference type="Gene3D" id="2.130.10.10">
    <property type="entry name" value="YVTN repeat-like/Quinoprotein amine dehydrogenase"/>
    <property type="match status" value="6"/>
</dbReference>
<dbReference type="SMART" id="SM00530">
    <property type="entry name" value="HTH_XRE"/>
    <property type="match status" value="1"/>
</dbReference>
<dbReference type="InterPro" id="IPR020472">
    <property type="entry name" value="WD40_PAC1"/>
</dbReference>
<dbReference type="Pfam" id="PF13560">
    <property type="entry name" value="HTH_31"/>
    <property type="match status" value="1"/>
</dbReference>
<evidence type="ECO:0000256" key="2">
    <source>
        <dbReference type="ARBA" id="ARBA00022737"/>
    </source>
</evidence>
<feature type="repeat" description="WD" evidence="3">
    <location>
        <begin position="898"/>
        <end position="939"/>
    </location>
</feature>
<feature type="repeat" description="WD" evidence="3">
    <location>
        <begin position="814"/>
        <end position="855"/>
    </location>
</feature>
<dbReference type="Pfam" id="PF00400">
    <property type="entry name" value="WD40"/>
    <property type="match status" value="14"/>
</dbReference>
<protein>
    <submittedName>
        <fullName evidence="6">WD40 repeat protein/transcriptional regulator with XRE-family HTH domain</fullName>
    </submittedName>
</protein>
<feature type="repeat" description="WD" evidence="3">
    <location>
        <begin position="1064"/>
        <end position="1099"/>
    </location>
</feature>
<evidence type="ECO:0000313" key="7">
    <source>
        <dbReference type="Proteomes" id="UP001243364"/>
    </source>
</evidence>
<sequence length="1306" mass="137561">MDHKDGGPAYPPAAARRRPQHPSFGVALRELRLERGLSLADLARITHYSKGYLSKIENGRKPVNGDVARLCDDALAADGALLALLPPVLREEQSGPGDGESCPYPGLSAFGPRDAGRFFGRERAVAALVQRLAQRFGKGPVAVVALSGSGKSSLLGAGLVPALTDGGLGVGPDGPPSDIDVDIDRGPPADTGVGGRPTVVMCTPTARPLAALLHALRAALPAGLLDHLHDEGPPGERADRLVAALRSWALAARRPHGCVVIVDQFEEVFTLCDDETERRAYVAALAALADGDEPEAGEPAFTVVLGVRADVTGRCLEYPQLVPVVSEGLFALGAMTTDELRECIVRPAAATGTTLEPGLVELLLRDLGAADTPGPAGHGPEPAVPIGRPGVLPLLGHALRETWHRRTDSTMTVAGYLATGGIHGSVAAAAEDLFAALSPVRQDAARRLLLRLVRVGEDNEASRRPRTTSELLDGLRDPAAARATLDALVTARLLTVDADRVEIVHEALLRAWPRLRTWVRTTRADLLLHQQLGAAAREWDRENRDPSLLYRGARLTAAREWAGGPSGRDSVLTPVEADFLRASDREEDLRRRLSRRRVRQQRTGVVVLTVLLALALLAGATVFEQRTSADEQRRTALSQAMAASSAQLAFGRPEASMLLAESAYRTSRTTEARSALLSTQANAFAGRLTGHHGAVNSVVFGPGRRLLASASSDGTVRLWDVAARRSVGELAGHHGPVRSVSFSPDGHTLASASSDATIRLWSVSGRRQIAVLTGHRGPVRAVSFSPDGRTVASAGQDGTVRLWDTRTHRQIGRLPGHSGDVLALAYAPDGSRLASAGADRTVRLWNPHTRRSAGVLSGHSGDVLAVAFSPDGRVLATGGADRTVRLWDPATHRQTALLAGHDDDVNGLAFGPGGHTLASAGGDGTIVRWDVHTRRAVDSFSGHTDYVMAVAVAERGDLLATAGFDGTVALWDLTGHTLSAYPVSELWKAAFSPDGRMLASASTDGALRLWDVGRRTLVRTLTGHSGAAYAVAFSPDGRWLASAGADHTVRLWPVAAGGGAPVVLGGHTRAVFDVAFSPDGRWLASASADRTVRLWRMSSAGGPAGTRATVLTGHTDFVNCLAFSADSGTVVSGSDDLTLRLWNVARGSLAKVLTARGGSVRAVAFAPGGRSLASSGNDGVIRMWDVAGARVTGLLGQHAGSVRGLAFSPDGRSLASSGNDRTVRLWDPVRGRLVATLTGHTRAVWSVAYAPDGRRVASAGNDGTVRLWDLGITDRVTALCRVVGPVDRGRWQRLLPGYAYSGTCAD</sequence>
<dbReference type="PROSITE" id="PS00678">
    <property type="entry name" value="WD_REPEATS_1"/>
    <property type="match status" value="7"/>
</dbReference>
<dbReference type="RefSeq" id="WP_307039474.1">
    <property type="nucleotide sequence ID" value="NZ_JAUSYA010000001.1"/>
</dbReference>
<evidence type="ECO:0000259" key="5">
    <source>
        <dbReference type="PROSITE" id="PS50943"/>
    </source>
</evidence>
<dbReference type="SUPFAM" id="SSF50978">
    <property type="entry name" value="WD40 repeat-like"/>
    <property type="match status" value="2"/>
</dbReference>
<dbReference type="Proteomes" id="UP001243364">
    <property type="component" value="Unassembled WGS sequence"/>
</dbReference>
<feature type="repeat" description="WD" evidence="3">
    <location>
        <begin position="730"/>
        <end position="771"/>
    </location>
</feature>
<keyword evidence="1 3" id="KW-0853">WD repeat</keyword>
<dbReference type="InterPro" id="IPR019775">
    <property type="entry name" value="WD40_repeat_CS"/>
</dbReference>
<dbReference type="InterPro" id="IPR050349">
    <property type="entry name" value="WD_LIS1/nudF_dynein_reg"/>
</dbReference>
<dbReference type="CDD" id="cd00093">
    <property type="entry name" value="HTH_XRE"/>
    <property type="match status" value="1"/>
</dbReference>
<dbReference type="PROSITE" id="PS50943">
    <property type="entry name" value="HTH_CROC1"/>
    <property type="match status" value="1"/>
</dbReference>
<dbReference type="Gene3D" id="1.10.260.40">
    <property type="entry name" value="lambda repressor-like DNA-binding domains"/>
    <property type="match status" value="1"/>
</dbReference>
<feature type="repeat" description="WD" evidence="3">
    <location>
        <begin position="856"/>
        <end position="897"/>
    </location>
</feature>
<dbReference type="InterPro" id="IPR015943">
    <property type="entry name" value="WD40/YVTN_repeat-like_dom_sf"/>
</dbReference>
<gene>
    <name evidence="6" type="ORF">QFZ56_000401</name>
</gene>
<dbReference type="InterPro" id="IPR036322">
    <property type="entry name" value="WD40_repeat_dom_sf"/>
</dbReference>
<dbReference type="CDD" id="cd00200">
    <property type="entry name" value="WD40"/>
    <property type="match status" value="2"/>
</dbReference>
<accession>A0ABU0PSS9</accession>
<dbReference type="PRINTS" id="PR00320">
    <property type="entry name" value="GPROTEINBRPT"/>
</dbReference>
<feature type="repeat" description="WD" evidence="3">
    <location>
        <begin position="772"/>
        <end position="813"/>
    </location>
</feature>
<dbReference type="Pfam" id="PF20703">
    <property type="entry name" value="nSTAND1"/>
    <property type="match status" value="1"/>
</dbReference>
<dbReference type="SUPFAM" id="SSF47413">
    <property type="entry name" value="lambda repressor-like DNA-binding domains"/>
    <property type="match status" value="1"/>
</dbReference>
<feature type="repeat" description="WD" evidence="3">
    <location>
        <begin position="940"/>
        <end position="973"/>
    </location>
</feature>
<organism evidence="6 7">
    <name type="scientific">Streptomyces achromogenes</name>
    <dbReference type="NCBI Taxonomy" id="67255"/>
    <lineage>
        <taxon>Bacteria</taxon>
        <taxon>Bacillati</taxon>
        <taxon>Actinomycetota</taxon>
        <taxon>Actinomycetes</taxon>
        <taxon>Kitasatosporales</taxon>
        <taxon>Streptomycetaceae</taxon>
        <taxon>Streptomyces</taxon>
    </lineage>
</organism>
<evidence type="ECO:0000256" key="3">
    <source>
        <dbReference type="PROSITE-ProRule" id="PRU00221"/>
    </source>
</evidence>
<comment type="caution">
    <text evidence="6">The sequence shown here is derived from an EMBL/GenBank/DDBJ whole genome shotgun (WGS) entry which is preliminary data.</text>
</comment>
<evidence type="ECO:0000313" key="6">
    <source>
        <dbReference type="EMBL" id="MDQ0681438.1"/>
    </source>
</evidence>
<evidence type="ECO:0000256" key="1">
    <source>
        <dbReference type="ARBA" id="ARBA00022574"/>
    </source>
</evidence>
<dbReference type="PROSITE" id="PS50082">
    <property type="entry name" value="WD_REPEATS_2"/>
    <property type="match status" value="14"/>
</dbReference>
<feature type="repeat" description="WD" evidence="3">
    <location>
        <begin position="1195"/>
        <end position="1236"/>
    </location>
</feature>
<feature type="repeat" description="WD" evidence="3">
    <location>
        <begin position="688"/>
        <end position="729"/>
    </location>
</feature>
<feature type="repeat" description="WD" evidence="3">
    <location>
        <begin position="1153"/>
        <end position="1186"/>
    </location>
</feature>
<keyword evidence="7" id="KW-1185">Reference proteome</keyword>
<evidence type="ECO:0000256" key="4">
    <source>
        <dbReference type="SAM" id="MobiDB-lite"/>
    </source>
</evidence>
<dbReference type="InterPro" id="IPR010982">
    <property type="entry name" value="Lambda_DNA-bd_dom_sf"/>
</dbReference>
<feature type="repeat" description="WD" evidence="3">
    <location>
        <begin position="990"/>
        <end position="1020"/>
    </location>
</feature>
<feature type="repeat" description="WD" evidence="3">
    <location>
        <begin position="1021"/>
        <end position="1052"/>
    </location>
</feature>
<dbReference type="EMBL" id="JAUSYA010000001">
    <property type="protein sequence ID" value="MDQ0681438.1"/>
    <property type="molecule type" value="Genomic_DNA"/>
</dbReference>
<dbReference type="InterPro" id="IPR049052">
    <property type="entry name" value="nSTAND1"/>
</dbReference>
<dbReference type="SMART" id="SM00320">
    <property type="entry name" value="WD40"/>
    <property type="match status" value="14"/>
</dbReference>
<feature type="repeat" description="WD" evidence="3">
    <location>
        <begin position="1237"/>
        <end position="1270"/>
    </location>
</feature>
<name>A0ABU0PSS9_STRAH</name>
<feature type="region of interest" description="Disordered" evidence="4">
    <location>
        <begin position="1"/>
        <end position="21"/>
    </location>
</feature>
<proteinExistence type="predicted"/>
<dbReference type="PANTHER" id="PTHR44129">
    <property type="entry name" value="WD REPEAT-CONTAINING PROTEIN POP1"/>
    <property type="match status" value="1"/>
</dbReference>
<feature type="repeat" description="WD" evidence="3">
    <location>
        <begin position="1111"/>
        <end position="1152"/>
    </location>
</feature>
<dbReference type="InterPro" id="IPR001387">
    <property type="entry name" value="Cro/C1-type_HTH"/>
</dbReference>
<dbReference type="InterPro" id="IPR001680">
    <property type="entry name" value="WD40_rpt"/>
</dbReference>
<reference evidence="6 7" key="1">
    <citation type="submission" date="2023-07" db="EMBL/GenBank/DDBJ databases">
        <title>Comparative genomics of wheat-associated soil bacteria to identify genetic determinants of phenazine resistance.</title>
        <authorList>
            <person name="Mouncey N."/>
        </authorList>
    </citation>
    <scope>NUCLEOTIDE SEQUENCE [LARGE SCALE GENOMIC DNA]</scope>
    <source>
        <strain evidence="6 7">W4I19-2</strain>
    </source>
</reference>
<dbReference type="PROSITE" id="PS50294">
    <property type="entry name" value="WD_REPEATS_REGION"/>
    <property type="match status" value="14"/>
</dbReference>
<keyword evidence="2" id="KW-0677">Repeat</keyword>